<dbReference type="Proteomes" id="UP000253508">
    <property type="component" value="Unassembled WGS sequence"/>
</dbReference>
<dbReference type="InterPro" id="IPR036291">
    <property type="entry name" value="NAD(P)-bd_dom_sf"/>
</dbReference>
<organism evidence="3 4">
    <name type="scientific">Microbacterium sorbitolivorans</name>
    <dbReference type="NCBI Taxonomy" id="1867410"/>
    <lineage>
        <taxon>Bacteria</taxon>
        <taxon>Bacillati</taxon>
        <taxon>Actinomycetota</taxon>
        <taxon>Actinomycetes</taxon>
        <taxon>Micrococcales</taxon>
        <taxon>Microbacteriaceae</taxon>
        <taxon>Microbacterium</taxon>
    </lineage>
</organism>
<evidence type="ECO:0000256" key="1">
    <source>
        <dbReference type="SAM" id="MobiDB-lite"/>
    </source>
</evidence>
<keyword evidence="4" id="KW-1185">Reference proteome</keyword>
<dbReference type="Gene3D" id="3.40.50.720">
    <property type="entry name" value="NAD(P)-binding Rossmann-like Domain"/>
    <property type="match status" value="1"/>
</dbReference>
<sequence>MLADHRAGTHSLAPWRGSAGGVPRGVRGACQLGDIELVNESDETTISAPLGTEAALRSAPREDGSAPRALVLGATGYVGGRLVPRLLRGGWRVRVLSRSAERIRALPWADRVEIVEGDAGDAGALAAATDDVDVLFHLVHSMSSGRGFGQRDREIANAVARAASDAGVRRIVYLGGLHPAGADLSPHLASRVEVGEILLASGVPTLVLQAGVIIGSGSASFEMVRHLTDVLPYMPAPRWVMNRIQPIAIRDVLHYLLAAARADPSISRAIDIGGPDVLRYGQMMNGYAVEAGLPQRGIAALPVLTPRLASLWVGLVTPVPSTIARPLVESLQNDCVMADRAVDEILPRPESGLTPYREAVRLALGRIKIDDVETSWVDARVSQAPSDPLPSDPDWAGRTVLVDRRSRTTTADRDAIWSVITQIGGTNGWPSGSALWALRGLMDRLSGGVGLQRGRRARSHLAVGDALDVWRVEALEPGRLLRLRAEMKVPGSAWLELGIDESPVGLAYVQRAVFFPRGLSGRLYWLSMLPFHGFIFSGMVNRIIATAENHTQEETS</sequence>
<dbReference type="PANTHER" id="PTHR48079:SF6">
    <property type="entry name" value="NAD(P)-BINDING DOMAIN-CONTAINING PROTEIN-RELATED"/>
    <property type="match status" value="1"/>
</dbReference>
<dbReference type="SUPFAM" id="SSF51735">
    <property type="entry name" value="NAD(P)-binding Rossmann-fold domains"/>
    <property type="match status" value="1"/>
</dbReference>
<accession>A0A367XYU4</accession>
<evidence type="ECO:0000313" key="4">
    <source>
        <dbReference type="Proteomes" id="UP000253508"/>
    </source>
</evidence>
<name>A0A367XYU4_9MICO</name>
<dbReference type="Pfam" id="PF13460">
    <property type="entry name" value="NAD_binding_10"/>
    <property type="match status" value="1"/>
</dbReference>
<dbReference type="GO" id="GO:0005737">
    <property type="term" value="C:cytoplasm"/>
    <property type="evidence" value="ECO:0007669"/>
    <property type="project" value="TreeGrafter"/>
</dbReference>
<evidence type="ECO:0000313" key="3">
    <source>
        <dbReference type="EMBL" id="RCK58569.1"/>
    </source>
</evidence>
<comment type="caution">
    <text evidence="3">The sequence shown here is derived from an EMBL/GenBank/DDBJ whole genome shotgun (WGS) entry which is preliminary data.</text>
</comment>
<reference evidence="3 4" key="1">
    <citation type="submission" date="2018-07" db="EMBL/GenBank/DDBJ databases">
        <title>Microbacterium endoborsara sp. nov., a novel actinobacterium isolated from Borszczowia aralocaspica.</title>
        <authorList>
            <person name="An D."/>
        </authorList>
    </citation>
    <scope>NUCLEOTIDE SEQUENCE [LARGE SCALE GENOMIC DNA]</scope>
    <source>
        <strain evidence="3 4">C1.15228</strain>
    </source>
</reference>
<dbReference type="InterPro" id="IPR016040">
    <property type="entry name" value="NAD(P)-bd_dom"/>
</dbReference>
<evidence type="ECO:0000259" key="2">
    <source>
        <dbReference type="Pfam" id="PF13460"/>
    </source>
</evidence>
<proteinExistence type="predicted"/>
<dbReference type="OrthoDB" id="9774199at2"/>
<dbReference type="InterPro" id="IPR021295">
    <property type="entry name" value="DUF2867"/>
</dbReference>
<dbReference type="PANTHER" id="PTHR48079">
    <property type="entry name" value="PROTEIN YEEZ"/>
    <property type="match status" value="1"/>
</dbReference>
<dbReference type="EMBL" id="QORO01000003">
    <property type="protein sequence ID" value="RCK58569.1"/>
    <property type="molecule type" value="Genomic_DNA"/>
</dbReference>
<dbReference type="GO" id="GO:0004029">
    <property type="term" value="F:aldehyde dehydrogenase (NAD+) activity"/>
    <property type="evidence" value="ECO:0007669"/>
    <property type="project" value="TreeGrafter"/>
</dbReference>
<protein>
    <submittedName>
        <fullName evidence="3">DUF2867 domain-containing protein</fullName>
    </submittedName>
</protein>
<dbReference type="AlphaFoldDB" id="A0A367XYU4"/>
<dbReference type="InterPro" id="IPR051783">
    <property type="entry name" value="NAD(P)-dependent_oxidoreduct"/>
</dbReference>
<gene>
    <name evidence="3" type="ORF">DTO57_10445</name>
</gene>
<dbReference type="Pfam" id="PF11066">
    <property type="entry name" value="DUF2867"/>
    <property type="match status" value="1"/>
</dbReference>
<feature type="domain" description="NAD(P)-binding" evidence="2">
    <location>
        <begin position="73"/>
        <end position="178"/>
    </location>
</feature>
<feature type="region of interest" description="Disordered" evidence="1">
    <location>
        <begin position="1"/>
        <end position="20"/>
    </location>
</feature>